<dbReference type="PANTHER" id="PTHR33207">
    <property type="entry name" value="F-BOX DOMAIN CONTAINING PROTEIN-RELATED"/>
    <property type="match status" value="1"/>
</dbReference>
<evidence type="ECO:0000313" key="2">
    <source>
        <dbReference type="EMBL" id="KAG2642778.1"/>
    </source>
</evidence>
<name>A0A8T0W683_PANVG</name>
<keyword evidence="3" id="KW-1185">Reference proteome</keyword>
<evidence type="ECO:0000313" key="3">
    <source>
        <dbReference type="Proteomes" id="UP000823388"/>
    </source>
</evidence>
<comment type="caution">
    <text evidence="2">The sequence shown here is derived from an EMBL/GenBank/DDBJ whole genome shotgun (WGS) entry which is preliminary data.</text>
</comment>
<accession>A0A8T0W683</accession>
<gene>
    <name evidence="2" type="ORF">PVAP13_2KG213591</name>
</gene>
<reference evidence="2" key="1">
    <citation type="submission" date="2020-05" db="EMBL/GenBank/DDBJ databases">
        <title>WGS assembly of Panicum virgatum.</title>
        <authorList>
            <person name="Lovell J.T."/>
            <person name="Jenkins J."/>
            <person name="Shu S."/>
            <person name="Juenger T.E."/>
            <person name="Schmutz J."/>
        </authorList>
    </citation>
    <scope>NUCLEOTIDE SEQUENCE</scope>
    <source>
        <strain evidence="2">AP13</strain>
    </source>
</reference>
<feature type="region of interest" description="Disordered" evidence="1">
    <location>
        <begin position="21"/>
        <end position="52"/>
    </location>
</feature>
<dbReference type="AlphaFoldDB" id="A0A8T0W683"/>
<dbReference type="Proteomes" id="UP000823388">
    <property type="component" value="Chromosome 2K"/>
</dbReference>
<evidence type="ECO:0000256" key="1">
    <source>
        <dbReference type="SAM" id="MobiDB-lite"/>
    </source>
</evidence>
<sequence>MASIQPSPPVVGRHLSSSSLGLASIQPPPSPTLGRHFSASVRPSPSTHRRRPFSLDFLPGGVSTWEIADSRGGLLLLYRGVHLYGQLGSSSAAASRRNVPRLVVCDPLRRRYTPIPCPRDLGGHQYLGLFLLDGGRTGQPAGSDDRIGISSFRVMAALHRPHAWEPGHGVPVAYVFSSGRRGAGDWHVVKRAWRSGGIDIPCAIEPFYFAGRAHGSFYWGIKGSGGAGLVLDEATAGFSMAMLPEMMLGASYDLTVRPPVTTDDLLARAAVDDQDDSYTCNNAVAVARTCAEYPGLLLLLLSMDRQD</sequence>
<protein>
    <submittedName>
        <fullName evidence="2">Uncharacterized protein</fullName>
    </submittedName>
</protein>
<proteinExistence type="predicted"/>
<dbReference type="EMBL" id="CM029039">
    <property type="protein sequence ID" value="KAG2642778.1"/>
    <property type="molecule type" value="Genomic_DNA"/>
</dbReference>
<organism evidence="2 3">
    <name type="scientific">Panicum virgatum</name>
    <name type="common">Blackwell switchgrass</name>
    <dbReference type="NCBI Taxonomy" id="38727"/>
    <lineage>
        <taxon>Eukaryota</taxon>
        <taxon>Viridiplantae</taxon>
        <taxon>Streptophyta</taxon>
        <taxon>Embryophyta</taxon>
        <taxon>Tracheophyta</taxon>
        <taxon>Spermatophyta</taxon>
        <taxon>Magnoliopsida</taxon>
        <taxon>Liliopsida</taxon>
        <taxon>Poales</taxon>
        <taxon>Poaceae</taxon>
        <taxon>PACMAD clade</taxon>
        <taxon>Panicoideae</taxon>
        <taxon>Panicodae</taxon>
        <taxon>Paniceae</taxon>
        <taxon>Panicinae</taxon>
        <taxon>Panicum</taxon>
        <taxon>Panicum sect. Hiantes</taxon>
    </lineage>
</organism>